<dbReference type="STRING" id="1945521.A1232T_01058"/>
<dbReference type="SMART" id="SM00155">
    <property type="entry name" value="PLDc"/>
    <property type="match status" value="2"/>
</dbReference>
<dbReference type="GO" id="GO:0030572">
    <property type="term" value="F:phosphatidyltransferase activity"/>
    <property type="evidence" value="ECO:0007669"/>
    <property type="project" value="UniProtKB-ARBA"/>
</dbReference>
<organism evidence="2 3">
    <name type="scientific">Psychrobacter piechaudii</name>
    <dbReference type="NCBI Taxonomy" id="1945521"/>
    <lineage>
        <taxon>Bacteria</taxon>
        <taxon>Pseudomonadati</taxon>
        <taxon>Pseudomonadota</taxon>
        <taxon>Gammaproteobacteria</taxon>
        <taxon>Moraxellales</taxon>
        <taxon>Moraxellaceae</taxon>
        <taxon>Psychrobacter</taxon>
    </lineage>
</organism>
<dbReference type="EC" id="2.7.8.-" evidence="2"/>
<feature type="domain" description="PLD phosphodiesterase" evidence="1">
    <location>
        <begin position="405"/>
        <end position="432"/>
    </location>
</feature>
<dbReference type="OrthoDB" id="9814092at2"/>
<dbReference type="Gene3D" id="3.30.870.10">
    <property type="entry name" value="Endonuclease Chain A"/>
    <property type="match status" value="2"/>
</dbReference>
<dbReference type="SUPFAM" id="SSF56024">
    <property type="entry name" value="Phospholipase D/nuclease"/>
    <property type="match status" value="2"/>
</dbReference>
<evidence type="ECO:0000259" key="1">
    <source>
        <dbReference type="PROSITE" id="PS50035"/>
    </source>
</evidence>
<evidence type="ECO:0000313" key="3">
    <source>
        <dbReference type="Proteomes" id="UP000188357"/>
    </source>
</evidence>
<keyword evidence="3" id="KW-1185">Reference proteome</keyword>
<dbReference type="AlphaFoldDB" id="A0A1R4GRG2"/>
<dbReference type="Pfam" id="PF13091">
    <property type="entry name" value="PLDc_2"/>
    <property type="match status" value="2"/>
</dbReference>
<name>A0A1R4GRG2_9GAMM</name>
<proteinExistence type="predicted"/>
<dbReference type="InterPro" id="IPR025202">
    <property type="entry name" value="PLD-like_dom"/>
</dbReference>
<dbReference type="CDD" id="cd09111">
    <property type="entry name" value="PLDc_ymdC_like_1"/>
    <property type="match status" value="1"/>
</dbReference>
<dbReference type="InterPro" id="IPR001736">
    <property type="entry name" value="PLipase_D/transphosphatidylase"/>
</dbReference>
<accession>A0A1R4GRG2</accession>
<dbReference type="RefSeq" id="WP_077450853.1">
    <property type="nucleotide sequence ID" value="NZ_FUGE01000116.1"/>
</dbReference>
<keyword evidence="2" id="KW-0808">Transferase</keyword>
<dbReference type="PANTHER" id="PTHR21248:SF12">
    <property type="entry name" value="CARDIOLIPIN SYNTHASE C"/>
    <property type="match status" value="1"/>
</dbReference>
<dbReference type="PANTHER" id="PTHR21248">
    <property type="entry name" value="CARDIOLIPIN SYNTHASE"/>
    <property type="match status" value="1"/>
</dbReference>
<dbReference type="Proteomes" id="UP000188357">
    <property type="component" value="Unassembled WGS sequence"/>
</dbReference>
<reference evidence="2 3" key="1">
    <citation type="submission" date="2017-02" db="EMBL/GenBank/DDBJ databases">
        <authorList>
            <person name="Peterson S.W."/>
        </authorList>
    </citation>
    <scope>NUCLEOTIDE SEQUENCE [LARGE SCALE GENOMIC DNA]</scope>
    <source>
        <strain evidence="2">Psychrobacter_piechaudii</strain>
    </source>
</reference>
<evidence type="ECO:0000313" key="2">
    <source>
        <dbReference type="EMBL" id="SJM70771.1"/>
    </source>
</evidence>
<dbReference type="CDD" id="cd09113">
    <property type="entry name" value="PLDc_ymdC_like_2"/>
    <property type="match status" value="1"/>
</dbReference>
<dbReference type="GO" id="GO:0032049">
    <property type="term" value="P:cardiolipin biosynthetic process"/>
    <property type="evidence" value="ECO:0007669"/>
    <property type="project" value="UniProtKB-ARBA"/>
</dbReference>
<dbReference type="PROSITE" id="PS50035">
    <property type="entry name" value="PLD"/>
    <property type="match status" value="1"/>
</dbReference>
<protein>
    <submittedName>
        <fullName evidence="2">Major cardiolipin synthase ClsA</fullName>
        <ecNumber evidence="2">2.7.8.-</ecNumber>
    </submittedName>
</protein>
<gene>
    <name evidence="2" type="primary">clsA</name>
    <name evidence="2" type="ORF">A1232T_01058</name>
</gene>
<dbReference type="EMBL" id="FUGE01000116">
    <property type="protein sequence ID" value="SJM70771.1"/>
    <property type="molecule type" value="Genomic_DNA"/>
</dbReference>
<sequence length="514" mass="57612">MLIKTLKIILLFIVSLIALLSLVAILTYKSLPDNTDRTVSHYLPVDPNTTLAQKFLPSMQQHPGLSGIYLLDDSHKAFLARLSLAASAQKTLDVQYYIWHDDTTGHLLMQSLYQAAERGVRVRLLLDDNNTGGMDDLLASVNAHPNIEIRLFNPFMQRTFRPLGYLSDFFRLNRRMHNKSFTADGLVTVTGGRNVGDEYFGFGSGVLFADLDMTAIGPAAKDVEQDFDRYWASESSYPLQSIVKHIPSDPFDTTPAKDRETQIFLEELGESNFVKQLHDGSLPLIWTEVDLISDDPAKVLQKSKEADSVLAHIVPLMQDTKEELLIISPYFVPAKQGSALFRRLANEGKEVAVLTNSLAATDVVPVHAGYAKYRKPLLLAGISLYELKPQATVVTKNHGGIIKSSGASLHAKTFIIDNKTLFVGSFNMDPRSAALNTEMGFVFDSEEMARYLADNMKQKQMEYSYKVSKTSKGKLHWETLEDHQIVEFDDEPHSTVWARIGVWICSLLPIEWLL</sequence>